<evidence type="ECO:0000313" key="1">
    <source>
        <dbReference type="EMBL" id="ORY05619.1"/>
    </source>
</evidence>
<sequence length="425" mass="48584">MEEGFGLFWTGPVAGSNEVLAKIPEACLINVSNVRKYALEEEVFSKLLSALEGVYARELNERETLMTFLIYEQFLRRFQESSGEKDSPWKAYLDILPKKSTTPVFYTPQARGWLEGTAVGEATEAKIKRLELEYEKFLLILAEDTPLSFEEFAWADNMYWSRVISFQSALQSGDAGRAERDEDCHLVPFIDLCNHSLTPAAHWEITEHGIDLVQVGEQLDTDSEIHISYGEKPNNELLYLHGFIIPENPCVQYMIPLPLIPDELVRSKVGFLKALNISPQLVLTPSDMLDDFTEDTWQLLCLCMVNEEDDFGEDEVGNFCYRNSPVTTLKEVAEAVATLPNFKIIQLRAITVLYDILNALIYTLRETKPSADEEIPGELQLIYEYVLTYRDEEASFLETFLEILGERQQELIEDEQVQVYLALNQ</sequence>
<dbReference type="EMBL" id="MCFE01000023">
    <property type="protein sequence ID" value="ORY05619.1"/>
    <property type="molecule type" value="Genomic_DNA"/>
</dbReference>
<reference evidence="1 2" key="1">
    <citation type="submission" date="2016-07" db="EMBL/GenBank/DDBJ databases">
        <title>Pervasive Adenine N6-methylation of Active Genes in Fungi.</title>
        <authorList>
            <consortium name="DOE Joint Genome Institute"/>
            <person name="Mondo S.J."/>
            <person name="Dannebaum R.O."/>
            <person name="Kuo R.C."/>
            <person name="Labutti K."/>
            <person name="Haridas S."/>
            <person name="Kuo A."/>
            <person name="Salamov A."/>
            <person name="Ahrendt S.R."/>
            <person name="Lipzen A."/>
            <person name="Sullivan W."/>
            <person name="Andreopoulos W.B."/>
            <person name="Clum A."/>
            <person name="Lindquist E."/>
            <person name="Daum C."/>
            <person name="Ramamoorthy G.K."/>
            <person name="Gryganskyi A."/>
            <person name="Culley D."/>
            <person name="Magnuson J.K."/>
            <person name="James T.Y."/>
            <person name="O'Malley M.A."/>
            <person name="Stajich J.E."/>
            <person name="Spatafora J.W."/>
            <person name="Visel A."/>
            <person name="Grigoriev I.V."/>
        </authorList>
    </citation>
    <scope>NUCLEOTIDE SEQUENCE [LARGE SCALE GENOMIC DNA]</scope>
    <source>
        <strain evidence="1 2">CBS 931.73</strain>
    </source>
</reference>
<dbReference type="InterPro" id="IPR046341">
    <property type="entry name" value="SET_dom_sf"/>
</dbReference>
<dbReference type="SUPFAM" id="SSF82199">
    <property type="entry name" value="SET domain"/>
    <property type="match status" value="1"/>
</dbReference>
<keyword evidence="2" id="KW-1185">Reference proteome</keyword>
<dbReference type="InParanoid" id="A0A1Y1Z5U3"/>
<evidence type="ECO:0000313" key="2">
    <source>
        <dbReference type="Proteomes" id="UP000193498"/>
    </source>
</evidence>
<comment type="caution">
    <text evidence="1">The sequence shown here is derived from an EMBL/GenBank/DDBJ whole genome shotgun (WGS) entry which is preliminary data.</text>
</comment>
<accession>A0A1Y1Z5U3</accession>
<dbReference type="Gene3D" id="3.90.1410.10">
    <property type="entry name" value="set domain protein methyltransferase, domain 1"/>
    <property type="match status" value="1"/>
</dbReference>
<organism evidence="1 2">
    <name type="scientific">Basidiobolus meristosporus CBS 931.73</name>
    <dbReference type="NCBI Taxonomy" id="1314790"/>
    <lineage>
        <taxon>Eukaryota</taxon>
        <taxon>Fungi</taxon>
        <taxon>Fungi incertae sedis</taxon>
        <taxon>Zoopagomycota</taxon>
        <taxon>Entomophthoromycotina</taxon>
        <taxon>Basidiobolomycetes</taxon>
        <taxon>Basidiobolales</taxon>
        <taxon>Basidiobolaceae</taxon>
        <taxon>Basidiobolus</taxon>
    </lineage>
</organism>
<name>A0A1Y1Z5U3_9FUNG</name>
<dbReference type="AlphaFoldDB" id="A0A1Y1Z5U3"/>
<dbReference type="PANTHER" id="PTHR13271">
    <property type="entry name" value="UNCHARACTERIZED PUTATIVE METHYLTRANSFERASE"/>
    <property type="match status" value="1"/>
</dbReference>
<protein>
    <submittedName>
        <fullName evidence="1">SET domain-containing protein</fullName>
    </submittedName>
</protein>
<dbReference type="InterPro" id="IPR050600">
    <property type="entry name" value="SETD3_SETD6_MTase"/>
</dbReference>
<dbReference type="GO" id="GO:0016279">
    <property type="term" value="F:protein-lysine N-methyltransferase activity"/>
    <property type="evidence" value="ECO:0007669"/>
    <property type="project" value="TreeGrafter"/>
</dbReference>
<dbReference type="PANTHER" id="PTHR13271:SF137">
    <property type="entry name" value="SET DOMAIN-CONTAINING PROTEIN"/>
    <property type="match status" value="1"/>
</dbReference>
<proteinExistence type="predicted"/>
<dbReference type="CDD" id="cd10527">
    <property type="entry name" value="SET_LSMT"/>
    <property type="match status" value="1"/>
</dbReference>
<dbReference type="STRING" id="1314790.A0A1Y1Z5U3"/>
<gene>
    <name evidence="1" type="ORF">K493DRAFT_310875</name>
</gene>
<dbReference type="Proteomes" id="UP000193498">
    <property type="component" value="Unassembled WGS sequence"/>
</dbReference>
<dbReference type="OrthoDB" id="441812at2759"/>